<name>A0ABW2FBR8_9BACL</name>
<comment type="caution">
    <text evidence="2">The sequence shown here is derived from an EMBL/GenBank/DDBJ whole genome shotgun (WGS) entry which is preliminary data.</text>
</comment>
<feature type="transmembrane region" description="Helical" evidence="1">
    <location>
        <begin position="69"/>
        <end position="87"/>
    </location>
</feature>
<accession>A0ABW2FBR8</accession>
<evidence type="ECO:0000256" key="1">
    <source>
        <dbReference type="SAM" id="Phobius"/>
    </source>
</evidence>
<keyword evidence="1" id="KW-0812">Transmembrane</keyword>
<sequence length="99" mass="11316">MVNALQWFFSILVVVTVLFSALYSIRSRRARDGRLRGLYASRMNISMGLMLIFIAIIQMFMFPGSSIRVAVGAVFLLLGLFNLFAGLRNHSHFTRLMRQ</sequence>
<keyword evidence="1" id="KW-0472">Membrane</keyword>
<dbReference type="InterPro" id="IPR025618">
    <property type="entry name" value="YtpI"/>
</dbReference>
<dbReference type="RefSeq" id="WP_378051385.1">
    <property type="nucleotide sequence ID" value="NZ_JBHMDN010000034.1"/>
</dbReference>
<gene>
    <name evidence="2" type="ORF">ACFQMJ_13560</name>
</gene>
<keyword evidence="3" id="KW-1185">Reference proteome</keyword>
<organism evidence="2 3">
    <name type="scientific">Cohnella cellulosilytica</name>
    <dbReference type="NCBI Taxonomy" id="986710"/>
    <lineage>
        <taxon>Bacteria</taxon>
        <taxon>Bacillati</taxon>
        <taxon>Bacillota</taxon>
        <taxon>Bacilli</taxon>
        <taxon>Bacillales</taxon>
        <taxon>Paenibacillaceae</taxon>
        <taxon>Cohnella</taxon>
    </lineage>
</organism>
<keyword evidence="1" id="KW-1133">Transmembrane helix</keyword>
<feature type="transmembrane region" description="Helical" evidence="1">
    <location>
        <begin position="45"/>
        <end position="63"/>
    </location>
</feature>
<evidence type="ECO:0000313" key="2">
    <source>
        <dbReference type="EMBL" id="MFC7149559.1"/>
    </source>
</evidence>
<dbReference type="Proteomes" id="UP001596378">
    <property type="component" value="Unassembled WGS sequence"/>
</dbReference>
<reference evidence="3" key="1">
    <citation type="journal article" date="2019" name="Int. J. Syst. Evol. Microbiol.">
        <title>The Global Catalogue of Microorganisms (GCM) 10K type strain sequencing project: providing services to taxonomists for standard genome sequencing and annotation.</title>
        <authorList>
            <consortium name="The Broad Institute Genomics Platform"/>
            <consortium name="The Broad Institute Genome Sequencing Center for Infectious Disease"/>
            <person name="Wu L."/>
            <person name="Ma J."/>
        </authorList>
    </citation>
    <scope>NUCLEOTIDE SEQUENCE [LARGE SCALE GENOMIC DNA]</scope>
    <source>
        <strain evidence="3">KCTC 12907</strain>
    </source>
</reference>
<dbReference type="EMBL" id="JBHTAI010000007">
    <property type="protein sequence ID" value="MFC7149559.1"/>
    <property type="molecule type" value="Genomic_DNA"/>
</dbReference>
<dbReference type="Pfam" id="PF14007">
    <property type="entry name" value="YtpI"/>
    <property type="match status" value="1"/>
</dbReference>
<evidence type="ECO:0000313" key="3">
    <source>
        <dbReference type="Proteomes" id="UP001596378"/>
    </source>
</evidence>
<proteinExistence type="predicted"/>
<feature type="transmembrane region" description="Helical" evidence="1">
    <location>
        <begin position="6"/>
        <end position="25"/>
    </location>
</feature>
<protein>
    <submittedName>
        <fullName evidence="2">YtpI family protein</fullName>
    </submittedName>
</protein>